<dbReference type="EMBL" id="JBAHYK010000468">
    <property type="protein sequence ID" value="KAL0573751.1"/>
    <property type="molecule type" value="Genomic_DNA"/>
</dbReference>
<evidence type="ECO:0000256" key="6">
    <source>
        <dbReference type="ARBA" id="ARBA00023004"/>
    </source>
</evidence>
<comment type="similarity">
    <text evidence="7">Belongs to the chloroperoxidase family.</text>
</comment>
<keyword evidence="6" id="KW-0408">Iron</keyword>
<evidence type="ECO:0000256" key="8">
    <source>
        <dbReference type="SAM" id="MobiDB-lite"/>
    </source>
</evidence>
<evidence type="ECO:0000256" key="9">
    <source>
        <dbReference type="SAM" id="Phobius"/>
    </source>
</evidence>
<evidence type="ECO:0000256" key="4">
    <source>
        <dbReference type="ARBA" id="ARBA00022723"/>
    </source>
</evidence>
<feature type="transmembrane region" description="Helical" evidence="9">
    <location>
        <begin position="20"/>
        <end position="38"/>
    </location>
</feature>
<comment type="caution">
    <text evidence="11">The sequence shown here is derived from an EMBL/GenBank/DDBJ whole genome shotgun (WGS) entry which is preliminary data.</text>
</comment>
<gene>
    <name evidence="11" type="ORF">V5O48_008194</name>
</gene>
<comment type="cofactor">
    <cofactor evidence="1">
        <name>heme b</name>
        <dbReference type="ChEBI" id="CHEBI:60344"/>
    </cofactor>
</comment>
<sequence>PRNGRNLGFATIFSGLKACYGLSSPLAFVLALGGFLLIRRLPIQLPFGLEKIVRVRNPDKTTSAPGVLDLHHIGLHNGVEHDASLVHEDAKDGELYPSIRVRDDWVLDLVGDVVPNVEGYSRPPSATSLLSSMAHRFGSEEDSSTLAPSSGEPSRASSNRSSITIAPPGIGSGWQKFTSAEHRHTLVSAADVGRMRARRQQEIAPKKVDSFHAEIARGEMAIILGVWEETDAAEKKGIPLPYLLTWLTKERLPEEWEPNHVQGLLDVARRSREIRKVTEAIEKAKS</sequence>
<reference evidence="11 12" key="1">
    <citation type="submission" date="2024-02" db="EMBL/GenBank/DDBJ databases">
        <title>A draft genome for the cacao thread blight pathogen Marasmius crinis-equi.</title>
        <authorList>
            <person name="Cohen S.P."/>
            <person name="Baruah I.K."/>
            <person name="Amoako-Attah I."/>
            <person name="Bukari Y."/>
            <person name="Meinhardt L.W."/>
            <person name="Bailey B.A."/>
        </authorList>
    </citation>
    <scope>NUCLEOTIDE SEQUENCE [LARGE SCALE GENOMIC DNA]</scope>
    <source>
        <strain evidence="11 12">GH-76</strain>
    </source>
</reference>
<evidence type="ECO:0000256" key="1">
    <source>
        <dbReference type="ARBA" id="ARBA00001970"/>
    </source>
</evidence>
<dbReference type="InterPro" id="IPR000028">
    <property type="entry name" value="Chloroperoxidase"/>
</dbReference>
<keyword evidence="4" id="KW-0479">Metal-binding</keyword>
<dbReference type="Proteomes" id="UP001465976">
    <property type="component" value="Unassembled WGS sequence"/>
</dbReference>
<evidence type="ECO:0000256" key="2">
    <source>
        <dbReference type="ARBA" id="ARBA00022559"/>
    </source>
</evidence>
<evidence type="ECO:0000256" key="7">
    <source>
        <dbReference type="ARBA" id="ARBA00025795"/>
    </source>
</evidence>
<dbReference type="SUPFAM" id="SSF47571">
    <property type="entry name" value="Cloroperoxidase"/>
    <property type="match status" value="1"/>
</dbReference>
<feature type="domain" description="Heme haloperoxidase family profile" evidence="10">
    <location>
        <begin position="1"/>
        <end position="269"/>
    </location>
</feature>
<feature type="compositionally biased region" description="Polar residues" evidence="8">
    <location>
        <begin position="144"/>
        <end position="164"/>
    </location>
</feature>
<dbReference type="InterPro" id="IPR036851">
    <property type="entry name" value="Chloroperoxidase-like_sf"/>
</dbReference>
<keyword evidence="3" id="KW-0349">Heme</keyword>
<keyword evidence="5" id="KW-0560">Oxidoreductase</keyword>
<name>A0ABR3FEP6_9AGAR</name>
<evidence type="ECO:0000256" key="5">
    <source>
        <dbReference type="ARBA" id="ARBA00023002"/>
    </source>
</evidence>
<dbReference type="Pfam" id="PF01328">
    <property type="entry name" value="Peroxidase_2"/>
    <property type="match status" value="2"/>
</dbReference>
<keyword evidence="9" id="KW-0472">Membrane</keyword>
<proteinExistence type="inferred from homology"/>
<evidence type="ECO:0000313" key="11">
    <source>
        <dbReference type="EMBL" id="KAL0573751.1"/>
    </source>
</evidence>
<organism evidence="11 12">
    <name type="scientific">Marasmius crinis-equi</name>
    <dbReference type="NCBI Taxonomy" id="585013"/>
    <lineage>
        <taxon>Eukaryota</taxon>
        <taxon>Fungi</taxon>
        <taxon>Dikarya</taxon>
        <taxon>Basidiomycota</taxon>
        <taxon>Agaricomycotina</taxon>
        <taxon>Agaricomycetes</taxon>
        <taxon>Agaricomycetidae</taxon>
        <taxon>Agaricales</taxon>
        <taxon>Marasmiineae</taxon>
        <taxon>Marasmiaceae</taxon>
        <taxon>Marasmius</taxon>
    </lineage>
</organism>
<dbReference type="Gene3D" id="1.10.489.10">
    <property type="entry name" value="Chloroperoxidase-like"/>
    <property type="match status" value="1"/>
</dbReference>
<keyword evidence="2" id="KW-0575">Peroxidase</keyword>
<keyword evidence="9" id="KW-1133">Transmembrane helix</keyword>
<keyword evidence="9" id="KW-0812">Transmembrane</keyword>
<feature type="non-terminal residue" evidence="11">
    <location>
        <position position="1"/>
    </location>
</feature>
<evidence type="ECO:0000256" key="3">
    <source>
        <dbReference type="ARBA" id="ARBA00022617"/>
    </source>
</evidence>
<evidence type="ECO:0000259" key="10">
    <source>
        <dbReference type="PROSITE" id="PS51405"/>
    </source>
</evidence>
<protein>
    <recommendedName>
        <fullName evidence="10">Heme haloperoxidase family profile domain-containing protein</fullName>
    </recommendedName>
</protein>
<dbReference type="PANTHER" id="PTHR33577">
    <property type="entry name" value="STERIGMATOCYSTIN BIOSYNTHESIS PEROXIDASE STCC-RELATED"/>
    <property type="match status" value="1"/>
</dbReference>
<accession>A0ABR3FEP6</accession>
<feature type="region of interest" description="Disordered" evidence="8">
    <location>
        <begin position="140"/>
        <end position="167"/>
    </location>
</feature>
<dbReference type="PROSITE" id="PS51405">
    <property type="entry name" value="HEME_HALOPEROXIDASE"/>
    <property type="match status" value="1"/>
</dbReference>
<keyword evidence="12" id="KW-1185">Reference proteome</keyword>
<dbReference type="PANTHER" id="PTHR33577:SF9">
    <property type="entry name" value="PEROXIDASE STCC"/>
    <property type="match status" value="1"/>
</dbReference>
<evidence type="ECO:0000313" key="12">
    <source>
        <dbReference type="Proteomes" id="UP001465976"/>
    </source>
</evidence>